<keyword evidence="9" id="KW-0809">Transit peptide</keyword>
<evidence type="ECO:0000256" key="10">
    <source>
        <dbReference type="ARBA" id="ARBA00023128"/>
    </source>
</evidence>
<dbReference type="GO" id="GO:0004042">
    <property type="term" value="F:L-glutamate N-acetyltransferase activity"/>
    <property type="evidence" value="ECO:0007669"/>
    <property type="project" value="InterPro"/>
</dbReference>
<dbReference type="EMBL" id="FO082056">
    <property type="protein sequence ID" value="CCE78712.1"/>
    <property type="molecule type" value="Genomic_DNA"/>
</dbReference>
<evidence type="ECO:0000256" key="3">
    <source>
        <dbReference type="ARBA" id="ARBA00004925"/>
    </source>
</evidence>
<evidence type="ECO:0000256" key="1">
    <source>
        <dbReference type="ARBA" id="ARBA00002294"/>
    </source>
</evidence>
<evidence type="ECO:0000256" key="8">
    <source>
        <dbReference type="ARBA" id="ARBA00022679"/>
    </source>
</evidence>
<evidence type="ECO:0000256" key="11">
    <source>
        <dbReference type="ARBA" id="ARBA00023315"/>
    </source>
</evidence>
<keyword evidence="11 13" id="KW-0012">Acyltransferase</keyword>
<dbReference type="InParanoid" id="G8YPX7"/>
<dbReference type="PANTHER" id="PTHR23342:SF4">
    <property type="entry name" value="AMINO-ACID ACETYLTRANSFERASE, MITOCHONDRIAL"/>
    <property type="match status" value="1"/>
</dbReference>
<evidence type="ECO:0000256" key="2">
    <source>
        <dbReference type="ARBA" id="ARBA00004173"/>
    </source>
</evidence>
<keyword evidence="16" id="KW-1185">Reference proteome</keyword>
<keyword evidence="8 13" id="KW-0808">Transferase</keyword>
<evidence type="ECO:0000256" key="9">
    <source>
        <dbReference type="ARBA" id="ARBA00022946"/>
    </source>
</evidence>
<comment type="catalytic activity">
    <reaction evidence="12 13">
        <text>L-glutamate + acetyl-CoA = N-acetyl-L-glutamate + CoA + H(+)</text>
        <dbReference type="Rhea" id="RHEA:24292"/>
        <dbReference type="ChEBI" id="CHEBI:15378"/>
        <dbReference type="ChEBI" id="CHEBI:29985"/>
        <dbReference type="ChEBI" id="CHEBI:44337"/>
        <dbReference type="ChEBI" id="CHEBI:57287"/>
        <dbReference type="ChEBI" id="CHEBI:57288"/>
        <dbReference type="EC" id="2.3.1.1"/>
    </reaction>
</comment>
<dbReference type="EC" id="2.3.1.1" evidence="5 13"/>
<organism evidence="15 16">
    <name type="scientific">Pichia sorbitophila (strain ATCC MYA-4447 / BCRC 22081 / CBS 7064 / NBRC 10061 / NRRL Y-12695)</name>
    <name type="common">Hybrid yeast</name>
    <dbReference type="NCBI Taxonomy" id="559304"/>
    <lineage>
        <taxon>Eukaryota</taxon>
        <taxon>Fungi</taxon>
        <taxon>Dikarya</taxon>
        <taxon>Ascomycota</taxon>
        <taxon>Saccharomycotina</taxon>
        <taxon>Pichiomycetes</taxon>
        <taxon>Debaryomycetaceae</taxon>
        <taxon>Millerozyma</taxon>
    </lineage>
</organism>
<dbReference type="InterPro" id="IPR011190">
    <property type="entry name" value="GlcNAc_Synth_fun"/>
</dbReference>
<evidence type="ECO:0000259" key="14">
    <source>
        <dbReference type="PROSITE" id="PS51731"/>
    </source>
</evidence>
<dbReference type="FunCoup" id="G8YPX7">
    <property type="interactions" value="173"/>
</dbReference>
<dbReference type="AlphaFoldDB" id="G8YPX7"/>
<dbReference type="GO" id="GO:0006592">
    <property type="term" value="P:ornithine biosynthetic process"/>
    <property type="evidence" value="ECO:0007669"/>
    <property type="project" value="TreeGrafter"/>
</dbReference>
<dbReference type="OrthoDB" id="5585968at2759"/>
<evidence type="ECO:0000313" key="16">
    <source>
        <dbReference type="Proteomes" id="UP000005222"/>
    </source>
</evidence>
<dbReference type="Proteomes" id="UP000005222">
    <property type="component" value="Chromosome D"/>
</dbReference>
<dbReference type="GO" id="GO:0005759">
    <property type="term" value="C:mitochondrial matrix"/>
    <property type="evidence" value="ECO:0007669"/>
    <property type="project" value="TreeGrafter"/>
</dbReference>
<protein>
    <recommendedName>
        <fullName evidence="6 13">Amino-acid acetyltransferase, mitochondrial</fullName>
        <ecNumber evidence="5 13">2.3.1.1</ecNumber>
    </recommendedName>
    <alternativeName>
        <fullName evidence="13">Glutamate N-acetyltransferase</fullName>
    </alternativeName>
    <alternativeName>
        <fullName evidence="13">N-acetylglutamate synthase</fullName>
    </alternativeName>
</protein>
<evidence type="ECO:0000256" key="13">
    <source>
        <dbReference type="PIRNR" id="PIRNR007892"/>
    </source>
</evidence>
<evidence type="ECO:0000256" key="4">
    <source>
        <dbReference type="ARBA" id="ARBA00008694"/>
    </source>
</evidence>
<dbReference type="GO" id="GO:0006526">
    <property type="term" value="P:L-arginine biosynthetic process"/>
    <property type="evidence" value="ECO:0007669"/>
    <property type="project" value="UniProtKB-UniPathway"/>
</dbReference>
<reference evidence="15 16" key="1">
    <citation type="journal article" date="2012" name="G3 (Bethesda)">
        <title>Pichia sorbitophila, an interspecies yeast hybrid reveals early steps of genome resolution following polyploidization.</title>
        <authorList>
            <person name="Leh Louis V."/>
            <person name="Despons L."/>
            <person name="Friedrich A."/>
            <person name="Martin T."/>
            <person name="Durrens P."/>
            <person name="Casaregola S."/>
            <person name="Neuveglise C."/>
            <person name="Fairhead C."/>
            <person name="Marck C."/>
            <person name="Cruz J.A."/>
            <person name="Straub M.L."/>
            <person name="Kugler V."/>
            <person name="Sacerdot C."/>
            <person name="Uzunov Z."/>
            <person name="Thierry A."/>
            <person name="Weiss S."/>
            <person name="Bleykasten C."/>
            <person name="De Montigny J."/>
            <person name="Jacques N."/>
            <person name="Jung P."/>
            <person name="Lemaire M."/>
            <person name="Mallet S."/>
            <person name="Morel G."/>
            <person name="Richard G.F."/>
            <person name="Sarkar A."/>
            <person name="Savel G."/>
            <person name="Schacherer J."/>
            <person name="Seret M.L."/>
            <person name="Talla E."/>
            <person name="Samson G."/>
            <person name="Jubin C."/>
            <person name="Poulain J."/>
            <person name="Vacherie B."/>
            <person name="Barbe V."/>
            <person name="Pelletier E."/>
            <person name="Sherman D.J."/>
            <person name="Westhof E."/>
            <person name="Weissenbach J."/>
            <person name="Baret P.V."/>
            <person name="Wincker P."/>
            <person name="Gaillardin C."/>
            <person name="Dujon B."/>
            <person name="Souciet J.L."/>
        </authorList>
    </citation>
    <scope>NUCLEOTIDE SEQUENCE [LARGE SCALE GENOMIC DNA]</scope>
    <source>
        <strain evidence="16">ATCC MYA-4447 / BCRC 22081 / CBS 7064 / NBRC 10061 / NRRL Y-12695</strain>
    </source>
</reference>
<keyword evidence="7 13" id="KW-0028">Amino-acid biosynthesis</keyword>
<dbReference type="OMA" id="NAMVRDC"/>
<dbReference type="PROSITE" id="PS51731">
    <property type="entry name" value="GNAT_NAGS"/>
    <property type="match status" value="1"/>
</dbReference>
<dbReference type="Gene3D" id="3.40.630.30">
    <property type="match status" value="1"/>
</dbReference>
<accession>G8YPX7</accession>
<dbReference type="InterPro" id="IPR006855">
    <property type="entry name" value="Vertebrate-like_GNAT_dom"/>
</dbReference>
<comment type="subcellular location">
    <subcellularLocation>
        <location evidence="2 13">Mitochondrion</location>
    </subcellularLocation>
</comment>
<dbReference type="PIRSF" id="PIRSF007892">
    <property type="entry name" value="NAGS_fungal"/>
    <property type="match status" value="1"/>
</dbReference>
<dbReference type="STRING" id="559304.G8YPX7"/>
<dbReference type="HOGENOM" id="CLU_013088_0_0_1"/>
<comment type="function">
    <text evidence="1 13">N-acetylglutamate synthase involved in arginine biosynthesis.</text>
</comment>
<evidence type="ECO:0000256" key="12">
    <source>
        <dbReference type="ARBA" id="ARBA00048372"/>
    </source>
</evidence>
<dbReference type="eggNOG" id="KOG2436">
    <property type="taxonomic scope" value="Eukaryota"/>
</dbReference>
<evidence type="ECO:0000256" key="7">
    <source>
        <dbReference type="ARBA" id="ARBA00022605"/>
    </source>
</evidence>
<evidence type="ECO:0000256" key="5">
    <source>
        <dbReference type="ARBA" id="ARBA00012697"/>
    </source>
</evidence>
<keyword evidence="10 13" id="KW-0496">Mitochondrion</keyword>
<comment type="similarity">
    <text evidence="4 13">Belongs to the acetyltransferase family.</text>
</comment>
<dbReference type="UniPathway" id="UPA00068">
    <property type="reaction ID" value="UER00106"/>
</dbReference>
<evidence type="ECO:0000256" key="6">
    <source>
        <dbReference type="ARBA" id="ARBA00018802"/>
    </source>
</evidence>
<gene>
    <name evidence="15" type="primary">Piso0_000741</name>
    <name evidence="15" type="ORF">GNLVRS01_PISO0D03105g</name>
</gene>
<sequence>MARLRGLNRNLVSNFKEHITSTNEKRNLILSILKSTTTKREAKNYINKYQNQFNDGNSTKSSSTDLTTRDAQSDIVINRYLNRHNPFINIYDDEKKVQRIPLRLGIFKIRPSSIQRNLWKGIIETFKRLKMLGLSCVVLLDFDELSSNSFKHNEYYIMDQTNKMMNHFEKSSYTRPLDTTVSRLLFTKNQESTGYSIDQMEQVLIPLYQDKIPIIQPLVFDPVTGEQSFAKSNEMLKSFCRGLLSTNDLLTIEKVVILDTKGGIPSIERNKSSHVFINLSQEYSDIQTELKNGFLSTKELTSHSTNIECMHEILTSIFEKVRSDDATGLITTPEIMSINSDELNPIIYNVLTDRPIISFSLPSSHSTTPEVSTSIIKKGIDVKVYNSDDSDENFTLNSLFEKGIIDKDKLVNLLNDSFKKNLDALNYFNRINKNLATIIIVGDYDGAAIITWEESDLMSGKVAYLDKFAIASANQGLPGLADIIFKLILQSHPDEIIWRSRRNNPVNKWYFQRSCGSLCTSSQWKLFFTGSIFNKRISKFNCSKSSTSIDIGKKLDGYMDIIESIPPSFSK</sequence>
<dbReference type="PANTHER" id="PTHR23342">
    <property type="entry name" value="N-ACETYLGLUTAMATE SYNTHASE"/>
    <property type="match status" value="1"/>
</dbReference>
<evidence type="ECO:0000313" key="15">
    <source>
        <dbReference type="EMBL" id="CCE78712.1"/>
    </source>
</evidence>
<dbReference type="Pfam" id="PF04768">
    <property type="entry name" value="NAT"/>
    <property type="match status" value="1"/>
</dbReference>
<name>G8YPX7_PICSO</name>
<comment type="pathway">
    <text evidence="3 13">Amino-acid biosynthesis; L-arginine biosynthesis; N(2)-acetyl-L-ornithine from L-glutamate: step 1/4.</text>
</comment>
<feature type="domain" description="N-acetyltransferase" evidence="14">
    <location>
        <begin position="394"/>
        <end position="552"/>
    </location>
</feature>
<proteinExistence type="inferred from homology"/>